<proteinExistence type="predicted"/>
<dbReference type="STRING" id="455193.SAMN05421805_101677"/>
<dbReference type="InterPro" id="IPR039422">
    <property type="entry name" value="MarR/SlyA-like"/>
</dbReference>
<evidence type="ECO:0000313" key="2">
    <source>
        <dbReference type="EMBL" id="RKT87893.1"/>
    </source>
</evidence>
<dbReference type="Proteomes" id="UP000199398">
    <property type="component" value="Unassembled WGS sequence"/>
</dbReference>
<reference evidence="3 4" key="1">
    <citation type="submission" date="2016-10" db="EMBL/GenBank/DDBJ databases">
        <authorList>
            <person name="de Groot N.N."/>
        </authorList>
    </citation>
    <scope>NUCLEOTIDE SEQUENCE [LARGE SCALE GENOMIC DNA]</scope>
    <source>
        <strain evidence="3 4">CPCC 201259</strain>
    </source>
</reference>
<keyword evidence="5" id="KW-1185">Reference proteome</keyword>
<dbReference type="GO" id="GO:0003677">
    <property type="term" value="F:DNA binding"/>
    <property type="evidence" value="ECO:0007669"/>
    <property type="project" value="UniProtKB-KW"/>
</dbReference>
<dbReference type="SMART" id="SM00347">
    <property type="entry name" value="HTH_MARR"/>
    <property type="match status" value="1"/>
</dbReference>
<name>A0A1I4RTA2_9PSEU</name>
<dbReference type="PANTHER" id="PTHR33164">
    <property type="entry name" value="TRANSCRIPTIONAL REGULATOR, MARR FAMILY"/>
    <property type="match status" value="1"/>
</dbReference>
<reference evidence="2 5" key="2">
    <citation type="submission" date="2018-10" db="EMBL/GenBank/DDBJ databases">
        <title>Sequencing the genomes of 1000 actinobacteria strains.</title>
        <authorList>
            <person name="Klenk H.-P."/>
        </authorList>
    </citation>
    <scope>NUCLEOTIDE SEQUENCE [LARGE SCALE GENOMIC DNA]</scope>
    <source>
        <strain evidence="2 5">DSM 45119</strain>
    </source>
</reference>
<dbReference type="InterPro" id="IPR036388">
    <property type="entry name" value="WH-like_DNA-bd_sf"/>
</dbReference>
<organism evidence="3 4">
    <name type="scientific">Saccharopolyspora antimicrobica</name>
    <dbReference type="NCBI Taxonomy" id="455193"/>
    <lineage>
        <taxon>Bacteria</taxon>
        <taxon>Bacillati</taxon>
        <taxon>Actinomycetota</taxon>
        <taxon>Actinomycetes</taxon>
        <taxon>Pseudonocardiales</taxon>
        <taxon>Pseudonocardiaceae</taxon>
        <taxon>Saccharopolyspora</taxon>
    </lineage>
</organism>
<dbReference type="PROSITE" id="PS50995">
    <property type="entry name" value="HTH_MARR_2"/>
    <property type="match status" value="1"/>
</dbReference>
<evidence type="ECO:0000313" key="3">
    <source>
        <dbReference type="EMBL" id="SFM55260.1"/>
    </source>
</evidence>
<keyword evidence="3" id="KW-0238">DNA-binding</keyword>
<dbReference type="Gene3D" id="1.10.10.10">
    <property type="entry name" value="Winged helix-like DNA-binding domain superfamily/Winged helix DNA-binding domain"/>
    <property type="match status" value="1"/>
</dbReference>
<evidence type="ECO:0000313" key="4">
    <source>
        <dbReference type="Proteomes" id="UP000199398"/>
    </source>
</evidence>
<dbReference type="EMBL" id="FOUP01000001">
    <property type="protein sequence ID" value="SFM55260.1"/>
    <property type="molecule type" value="Genomic_DNA"/>
</dbReference>
<gene>
    <name evidence="2" type="ORF">ATL45_6315</name>
    <name evidence="3" type="ORF">SAMN05421805_101677</name>
</gene>
<dbReference type="PANTHER" id="PTHR33164:SF99">
    <property type="entry name" value="MARR FAMILY REGULATORY PROTEIN"/>
    <property type="match status" value="1"/>
</dbReference>
<dbReference type="GO" id="GO:0003700">
    <property type="term" value="F:DNA-binding transcription factor activity"/>
    <property type="evidence" value="ECO:0007669"/>
    <property type="project" value="InterPro"/>
</dbReference>
<dbReference type="InterPro" id="IPR036390">
    <property type="entry name" value="WH_DNA-bd_sf"/>
</dbReference>
<dbReference type="EMBL" id="RBXX01000002">
    <property type="protein sequence ID" value="RKT87893.1"/>
    <property type="molecule type" value="Genomic_DNA"/>
</dbReference>
<dbReference type="Proteomes" id="UP000270697">
    <property type="component" value="Unassembled WGS sequence"/>
</dbReference>
<accession>A0A1I4RTA2</accession>
<dbReference type="PRINTS" id="PR00598">
    <property type="entry name" value="HTHMARR"/>
</dbReference>
<dbReference type="SUPFAM" id="SSF46785">
    <property type="entry name" value="Winged helix' DNA-binding domain"/>
    <property type="match status" value="1"/>
</dbReference>
<protein>
    <submittedName>
        <fullName evidence="2">DNA-binding MarR family transcriptional regulator</fullName>
    </submittedName>
    <submittedName>
        <fullName evidence="3">DNA-binding transcriptional regulator, MarR family</fullName>
    </submittedName>
</protein>
<feature type="domain" description="HTH marR-type" evidence="1">
    <location>
        <begin position="1"/>
        <end position="149"/>
    </location>
</feature>
<dbReference type="GO" id="GO:0006950">
    <property type="term" value="P:response to stress"/>
    <property type="evidence" value="ECO:0007669"/>
    <property type="project" value="TreeGrafter"/>
</dbReference>
<dbReference type="InterPro" id="IPR000835">
    <property type="entry name" value="HTH_MarR-typ"/>
</dbReference>
<evidence type="ECO:0000313" key="5">
    <source>
        <dbReference type="Proteomes" id="UP000270697"/>
    </source>
</evidence>
<dbReference type="AlphaFoldDB" id="A0A1I4RTA2"/>
<dbReference type="Pfam" id="PF12802">
    <property type="entry name" value="MarR_2"/>
    <property type="match status" value="1"/>
</dbReference>
<sequence>MVVGRAVGAKVSRRYKVAVWRSMMEVHATVLNEIEADLANKHGLSLNEFDALINIPAAGVGFRELTDRVILSQSALSRLVDRLEARGLVVRIGAEGDSRAVDVELTEEGKKLVRSAARTNAAAVERAFADRLSSEELEYLYEVFSRLLGGPVEV</sequence>
<evidence type="ECO:0000259" key="1">
    <source>
        <dbReference type="PROSITE" id="PS50995"/>
    </source>
</evidence>